<evidence type="ECO:0008006" key="3">
    <source>
        <dbReference type="Google" id="ProtNLM"/>
    </source>
</evidence>
<protein>
    <recommendedName>
        <fullName evidence="3">Sel1 repeat family protein</fullName>
    </recommendedName>
</protein>
<sequence length="99" mass="11287">MVHAAAALGDLYEEEVCDGEQEWQVDPLEAYQWFLRGAERGEKRCRFEVGYRLLHGLYIEADTKAGLYWLELAAATGVMQAAEELAVHFSSRDASPRWH</sequence>
<dbReference type="AlphaFoldDB" id="A0A2A2M5B8"/>
<dbReference type="SMART" id="SM00671">
    <property type="entry name" value="SEL1"/>
    <property type="match status" value="2"/>
</dbReference>
<name>A0A2A2M5B8_9BILA</name>
<organism evidence="1 2">
    <name type="scientific">Diploscapter pachys</name>
    <dbReference type="NCBI Taxonomy" id="2018661"/>
    <lineage>
        <taxon>Eukaryota</taxon>
        <taxon>Metazoa</taxon>
        <taxon>Ecdysozoa</taxon>
        <taxon>Nematoda</taxon>
        <taxon>Chromadorea</taxon>
        <taxon>Rhabditida</taxon>
        <taxon>Rhabditina</taxon>
        <taxon>Rhabditomorpha</taxon>
        <taxon>Rhabditoidea</taxon>
        <taxon>Rhabditidae</taxon>
        <taxon>Diploscapter</taxon>
    </lineage>
</organism>
<dbReference type="Gene3D" id="1.25.40.10">
    <property type="entry name" value="Tetratricopeptide repeat domain"/>
    <property type="match status" value="1"/>
</dbReference>
<reference evidence="1 2" key="1">
    <citation type="journal article" date="2017" name="Curr. Biol.">
        <title>Genome architecture and evolution of a unichromosomal asexual nematode.</title>
        <authorList>
            <person name="Fradin H."/>
            <person name="Zegar C."/>
            <person name="Gutwein M."/>
            <person name="Lucas J."/>
            <person name="Kovtun M."/>
            <person name="Corcoran D."/>
            <person name="Baugh L.R."/>
            <person name="Kiontke K."/>
            <person name="Gunsalus K."/>
            <person name="Fitch D.H."/>
            <person name="Piano F."/>
        </authorList>
    </citation>
    <scope>NUCLEOTIDE SEQUENCE [LARGE SCALE GENOMIC DNA]</scope>
    <source>
        <strain evidence="1">PF1309</strain>
    </source>
</reference>
<evidence type="ECO:0000313" key="1">
    <source>
        <dbReference type="EMBL" id="PAV93701.1"/>
    </source>
</evidence>
<dbReference type="Proteomes" id="UP000218231">
    <property type="component" value="Unassembled WGS sequence"/>
</dbReference>
<keyword evidence="2" id="KW-1185">Reference proteome</keyword>
<evidence type="ECO:0000313" key="2">
    <source>
        <dbReference type="Proteomes" id="UP000218231"/>
    </source>
</evidence>
<dbReference type="Pfam" id="PF08238">
    <property type="entry name" value="Sel1"/>
    <property type="match status" value="2"/>
</dbReference>
<gene>
    <name evidence="1" type="ORF">WR25_24063</name>
</gene>
<dbReference type="InterPro" id="IPR006597">
    <property type="entry name" value="Sel1-like"/>
</dbReference>
<dbReference type="InterPro" id="IPR011990">
    <property type="entry name" value="TPR-like_helical_dom_sf"/>
</dbReference>
<dbReference type="EMBL" id="LIAE01004687">
    <property type="protein sequence ID" value="PAV93701.1"/>
    <property type="molecule type" value="Genomic_DNA"/>
</dbReference>
<dbReference type="OrthoDB" id="2384430at2759"/>
<dbReference type="SUPFAM" id="SSF81901">
    <property type="entry name" value="HCP-like"/>
    <property type="match status" value="1"/>
</dbReference>
<proteinExistence type="predicted"/>
<comment type="caution">
    <text evidence="1">The sequence shown here is derived from an EMBL/GenBank/DDBJ whole genome shotgun (WGS) entry which is preliminary data.</text>
</comment>
<accession>A0A2A2M5B8</accession>